<dbReference type="RefSeq" id="WP_311934983.1">
    <property type="nucleotide sequence ID" value="NZ_JAVSCK010000001.1"/>
</dbReference>
<evidence type="ECO:0000259" key="2">
    <source>
        <dbReference type="Pfam" id="PF12969"/>
    </source>
</evidence>
<dbReference type="Proteomes" id="UP001597163">
    <property type="component" value="Unassembled WGS sequence"/>
</dbReference>
<gene>
    <name evidence="3" type="ORF">ACFQ2E_00340</name>
</gene>
<sequence length="669" mass="77257">MKNIVTLLAVLFAFQITTAQDYKFGKVSKEELEETFNPLDSSASATYLFKYRKTFYEYDRDKGFQLITEVHERIKIYNQEGFDYATKAINLYKSGSHQEIARGLKAYTYNLVGGKIEDTKLKKEGIFKTEKSKYRNETKFTMPNIKEGSVVEYEYKIISPFYQNVDEFRFQHAIPIKKLEAEFQAPEYYNFKVNMKGFLKITPKIENKRDKITFSSKSRTGQSGAVRTSFNSSDLEFTKKVSTYNLENIPALKDEPYVNNINNYRSSVKYELSYVKMPQSTIEYYSTTWEDVVKTIYKSSSFGDELDKSGYYEDDIDALIGSVSDPKKRIALIFNFVKSKVKWNEYYGYRTADGVRKAYREQVGNVAEINLMLTSMLRYAGLEANPVLVSTRRNGIPIFPTREGYDYVISCVELPTGNVLLDATNKYGSPNVLPFRTLNWEGRIIKKDGSSSLISLYPNENSKNSILMMASLSEEGDLEGNFRSVKTNHKALSYRERYNNTDEDDFLEKLENNYDGLEVSDFKVSNAVELSKPVMESYKFFKESQADIIGDKIYFSPLFFLRSKENPFKLEKREFPVDFGYPSSSTYRITIKLPEGYKVESIPEASAYALPDNLGIFKYMLSQNQSTIQLLIDTKINTSIISPLYYDTLKAYFKQLIEKENEQIVLTKV</sequence>
<dbReference type="Gene3D" id="3.10.620.30">
    <property type="match status" value="1"/>
</dbReference>
<proteinExistence type="predicted"/>
<accession>A0ABW3R7A5</accession>
<protein>
    <submittedName>
        <fullName evidence="3">DUF3857 domain-containing protein</fullName>
    </submittedName>
</protein>
<dbReference type="InterPro" id="IPR002931">
    <property type="entry name" value="Transglutaminase-like"/>
</dbReference>
<evidence type="ECO:0000313" key="3">
    <source>
        <dbReference type="EMBL" id="MFD1160842.1"/>
    </source>
</evidence>
<name>A0ABW3R7A5_9FLAO</name>
<dbReference type="Pfam" id="PF01841">
    <property type="entry name" value="Transglut_core"/>
    <property type="match status" value="1"/>
</dbReference>
<evidence type="ECO:0000313" key="4">
    <source>
        <dbReference type="Proteomes" id="UP001597163"/>
    </source>
</evidence>
<feature type="domain" description="Transglutaminase-like" evidence="1">
    <location>
        <begin position="320"/>
        <end position="393"/>
    </location>
</feature>
<comment type="caution">
    <text evidence="3">The sequence shown here is derived from an EMBL/GenBank/DDBJ whole genome shotgun (WGS) entry which is preliminary data.</text>
</comment>
<reference evidence="4" key="1">
    <citation type="journal article" date="2019" name="Int. J. Syst. Evol. Microbiol.">
        <title>The Global Catalogue of Microorganisms (GCM) 10K type strain sequencing project: providing services to taxonomists for standard genome sequencing and annotation.</title>
        <authorList>
            <consortium name="The Broad Institute Genomics Platform"/>
            <consortium name="The Broad Institute Genome Sequencing Center for Infectious Disease"/>
            <person name="Wu L."/>
            <person name="Ma J."/>
        </authorList>
    </citation>
    <scope>NUCLEOTIDE SEQUENCE [LARGE SCALE GENOMIC DNA]</scope>
    <source>
        <strain evidence="4">CCUG 63246</strain>
    </source>
</reference>
<dbReference type="Pfam" id="PF12969">
    <property type="entry name" value="DUF3857"/>
    <property type="match status" value="1"/>
</dbReference>
<dbReference type="Gene3D" id="2.60.120.1130">
    <property type="match status" value="1"/>
</dbReference>
<dbReference type="EMBL" id="JBHTLJ010000001">
    <property type="protein sequence ID" value="MFD1160842.1"/>
    <property type="molecule type" value="Genomic_DNA"/>
</dbReference>
<feature type="domain" description="DUF3857" evidence="2">
    <location>
        <begin position="69"/>
        <end position="216"/>
    </location>
</feature>
<dbReference type="Gene3D" id="2.60.40.3140">
    <property type="match status" value="1"/>
</dbReference>
<keyword evidence="4" id="KW-1185">Reference proteome</keyword>
<evidence type="ECO:0000259" key="1">
    <source>
        <dbReference type="Pfam" id="PF01841"/>
    </source>
</evidence>
<dbReference type="InterPro" id="IPR024618">
    <property type="entry name" value="DUF3857"/>
</dbReference>
<organism evidence="3 4">
    <name type="scientific">Hwangdonia seohaensis</name>
    <dbReference type="NCBI Taxonomy" id="1240727"/>
    <lineage>
        <taxon>Bacteria</taxon>
        <taxon>Pseudomonadati</taxon>
        <taxon>Bacteroidota</taxon>
        <taxon>Flavobacteriia</taxon>
        <taxon>Flavobacteriales</taxon>
        <taxon>Flavobacteriaceae</taxon>
        <taxon>Hwangdonia</taxon>
    </lineage>
</organism>